<accession>A0ABN7T370</accession>
<evidence type="ECO:0000313" key="2">
    <source>
        <dbReference type="EMBL" id="CAG5107608.1"/>
    </source>
</evidence>
<feature type="chain" id="PRO_5047041830" evidence="1">
    <location>
        <begin position="17"/>
        <end position="96"/>
    </location>
</feature>
<reference evidence="2 3" key="1">
    <citation type="submission" date="2021-04" db="EMBL/GenBank/DDBJ databases">
        <authorList>
            <person name="Bliznina A."/>
        </authorList>
    </citation>
    <scope>NUCLEOTIDE SEQUENCE [LARGE SCALE GENOMIC DNA]</scope>
</reference>
<evidence type="ECO:0000313" key="3">
    <source>
        <dbReference type="Proteomes" id="UP001158576"/>
    </source>
</evidence>
<organism evidence="2 3">
    <name type="scientific">Oikopleura dioica</name>
    <name type="common">Tunicate</name>
    <dbReference type="NCBI Taxonomy" id="34765"/>
    <lineage>
        <taxon>Eukaryota</taxon>
        <taxon>Metazoa</taxon>
        <taxon>Chordata</taxon>
        <taxon>Tunicata</taxon>
        <taxon>Appendicularia</taxon>
        <taxon>Copelata</taxon>
        <taxon>Oikopleuridae</taxon>
        <taxon>Oikopleura</taxon>
    </lineage>
</organism>
<proteinExistence type="predicted"/>
<evidence type="ECO:0000256" key="1">
    <source>
        <dbReference type="SAM" id="SignalP"/>
    </source>
</evidence>
<gene>
    <name evidence="2" type="ORF">OKIOD_LOCUS12173</name>
</gene>
<protein>
    <submittedName>
        <fullName evidence="2">Oidioi.mRNA.OKI2018_I69.chr1.g3408.t1.cds</fullName>
    </submittedName>
</protein>
<keyword evidence="3" id="KW-1185">Reference proteome</keyword>
<sequence length="96" mass="10483">MDGLAIGVLVTFGSLALLFMCYFCGVCDNTGSIIDKPACHINCDPGEEEFEIVYENNAYVPNESVVSEEVAKVKNETVIDLPPTYDDVINETDRGT</sequence>
<name>A0ABN7T370_OIKDI</name>
<keyword evidence="1" id="KW-0732">Signal</keyword>
<feature type="signal peptide" evidence="1">
    <location>
        <begin position="1"/>
        <end position="16"/>
    </location>
</feature>
<dbReference type="Proteomes" id="UP001158576">
    <property type="component" value="Chromosome 1"/>
</dbReference>
<dbReference type="EMBL" id="OU015566">
    <property type="protein sequence ID" value="CAG5107608.1"/>
    <property type="molecule type" value="Genomic_DNA"/>
</dbReference>